<dbReference type="InterPro" id="IPR029058">
    <property type="entry name" value="AB_hydrolase_fold"/>
</dbReference>
<sequence length="659" mass="72196">MPSDPMKTFLARLCAASALFVSAHALADLPPLIARDILFGNPERATPTLSPDAQRMAWIAPDKKNVLQVWVQTIGKEDTKQVTNDKKRGVRQYAWAQDGRTLLYLQDNDGDENFHVFGVDLVGGNVRDFTPVEGTRAGLVAVEASVPGEILVSLNARDRKFFDVYRVNLATGALALDTQNPGDVGEWRADSKLNVVAAEAKTPDGGTELRVRDNTKAPWRTLLKAGADDNLDLLLVGADGKTLVVASSIGTNTTRVIEQPFAAGAKGKVIAFSDEVDAGPYLISAYSKKVQAVGFEPGRRTWKVIDPSVQGDFDGIAKLAEGDFQVFNRDRADKKWLVAFVSDRGPVRYYLWDRAERKGQYLFSTQPKLEGLALSEMKPIVVTTRDGFKMHGYLTLPSGVEPKNLPMVMVVHGGPWGRDRWGLNGNAQWLANRGYAVMMMNFRASTGYGKQWLNAGDRQWGLKMHDDLLDATEWAVKQGYVDPKKVAIMGGSYGGYAVLAGLTVTPDYFACGVDIVGPSNLRTLLKAIPPYWTTIRATFNKRMGNIDDPKDEALLREASPLFKADRIKKPLLIGQGANDPRVNKAESEQIVEAIEKNKGSVTYVVYSDEGHGFARPENRIDFNARSEAFLAQCLGGRSEPMQGDKMPGSTAVVKVVGAK</sequence>
<evidence type="ECO:0000256" key="1">
    <source>
        <dbReference type="ARBA" id="ARBA00022801"/>
    </source>
</evidence>
<dbReference type="SUPFAM" id="SSF82171">
    <property type="entry name" value="DPP6 N-terminal domain-like"/>
    <property type="match status" value="1"/>
</dbReference>
<dbReference type="SUPFAM" id="SSF53474">
    <property type="entry name" value="alpha/beta-Hydrolases"/>
    <property type="match status" value="1"/>
</dbReference>
<dbReference type="GO" id="GO:0004252">
    <property type="term" value="F:serine-type endopeptidase activity"/>
    <property type="evidence" value="ECO:0007669"/>
    <property type="project" value="InterPro"/>
</dbReference>
<dbReference type="PANTHER" id="PTHR42776:SF27">
    <property type="entry name" value="DIPEPTIDYL PEPTIDASE FAMILY MEMBER 6"/>
    <property type="match status" value="1"/>
</dbReference>
<proteinExistence type="predicted"/>
<dbReference type="InterPro" id="IPR001375">
    <property type="entry name" value="Peptidase_S9_cat"/>
</dbReference>
<reference evidence="4 5" key="1">
    <citation type="submission" date="2020-04" db="EMBL/GenBank/DDBJ databases">
        <title>Usitatibacter rugosus gen. nov., sp. nov. and Usitatibacter palustris sp. nov., novel members of Usitatibacteraceae fam. nov. within the order Nitrosomonadales isolated from soil.</title>
        <authorList>
            <person name="Huber K.J."/>
            <person name="Neumann-Schaal M."/>
            <person name="Geppert A."/>
            <person name="Luckner M."/>
            <person name="Wanner G."/>
            <person name="Overmann J."/>
        </authorList>
    </citation>
    <scope>NUCLEOTIDE SEQUENCE [LARGE SCALE GENOMIC DNA]</scope>
    <source>
        <strain evidence="4 5">0125_3</strain>
    </source>
</reference>
<name>A0A6M4H0Y9_9PROT</name>
<accession>A0A6M4H0Y9</accession>
<dbReference type="Gene3D" id="2.120.10.30">
    <property type="entry name" value="TolB, C-terminal domain"/>
    <property type="match status" value="1"/>
</dbReference>
<keyword evidence="2" id="KW-0732">Signal</keyword>
<evidence type="ECO:0000256" key="2">
    <source>
        <dbReference type="SAM" id="SignalP"/>
    </source>
</evidence>
<dbReference type="GO" id="GO:0006508">
    <property type="term" value="P:proteolysis"/>
    <property type="evidence" value="ECO:0007669"/>
    <property type="project" value="InterPro"/>
</dbReference>
<dbReference type="EMBL" id="CP053069">
    <property type="protein sequence ID" value="QJR13161.1"/>
    <property type="molecule type" value="Genomic_DNA"/>
</dbReference>
<dbReference type="InterPro" id="IPR002470">
    <property type="entry name" value="Peptidase_S9A"/>
</dbReference>
<dbReference type="KEGG" id="uru:DSM104443_04256"/>
<keyword evidence="4" id="KW-0645">Protease</keyword>
<dbReference type="Gene3D" id="3.40.50.1820">
    <property type="entry name" value="alpha/beta hydrolase"/>
    <property type="match status" value="1"/>
</dbReference>
<feature type="domain" description="Peptidase S9 prolyl oligopeptidase catalytic" evidence="3">
    <location>
        <begin position="422"/>
        <end position="636"/>
    </location>
</feature>
<keyword evidence="1 4" id="KW-0378">Hydrolase</keyword>
<gene>
    <name evidence="4" type="primary">dapb3_4</name>
    <name evidence="4" type="ORF">DSM104443_04256</name>
</gene>
<evidence type="ECO:0000313" key="4">
    <source>
        <dbReference type="EMBL" id="QJR13161.1"/>
    </source>
</evidence>
<dbReference type="Pfam" id="PF00326">
    <property type="entry name" value="Peptidase_S9"/>
    <property type="match status" value="1"/>
</dbReference>
<dbReference type="PRINTS" id="PR00862">
    <property type="entry name" value="PROLIGOPTASE"/>
</dbReference>
<keyword evidence="4" id="KW-0031">Aminopeptidase</keyword>
<dbReference type="AlphaFoldDB" id="A0A6M4H0Y9"/>
<dbReference type="PANTHER" id="PTHR42776">
    <property type="entry name" value="SERINE PEPTIDASE S9 FAMILY MEMBER"/>
    <property type="match status" value="1"/>
</dbReference>
<evidence type="ECO:0000259" key="3">
    <source>
        <dbReference type="Pfam" id="PF00326"/>
    </source>
</evidence>
<dbReference type="EC" id="3.4.14.-" evidence="4"/>
<organism evidence="4 5">
    <name type="scientific">Usitatibacter rugosus</name>
    <dbReference type="NCBI Taxonomy" id="2732067"/>
    <lineage>
        <taxon>Bacteria</taxon>
        <taxon>Pseudomonadati</taxon>
        <taxon>Pseudomonadota</taxon>
        <taxon>Betaproteobacteria</taxon>
        <taxon>Nitrosomonadales</taxon>
        <taxon>Usitatibacteraceae</taxon>
        <taxon>Usitatibacter</taxon>
    </lineage>
</organism>
<evidence type="ECO:0000313" key="5">
    <source>
        <dbReference type="Proteomes" id="UP000501534"/>
    </source>
</evidence>
<dbReference type="InterPro" id="IPR011042">
    <property type="entry name" value="6-blade_b-propeller_TolB-like"/>
</dbReference>
<dbReference type="GO" id="GO:0004177">
    <property type="term" value="F:aminopeptidase activity"/>
    <property type="evidence" value="ECO:0007669"/>
    <property type="project" value="UniProtKB-KW"/>
</dbReference>
<protein>
    <submittedName>
        <fullName evidence="4">Dipeptidyl aminopeptidase BIII</fullName>
        <ecNumber evidence="4">3.4.14.-</ecNumber>
    </submittedName>
</protein>
<dbReference type="Proteomes" id="UP000501534">
    <property type="component" value="Chromosome"/>
</dbReference>
<keyword evidence="5" id="KW-1185">Reference proteome</keyword>
<feature type="chain" id="PRO_5026708208" evidence="2">
    <location>
        <begin position="28"/>
        <end position="659"/>
    </location>
</feature>
<feature type="signal peptide" evidence="2">
    <location>
        <begin position="1"/>
        <end position="27"/>
    </location>
</feature>